<accession>A0A0A8Y969</accession>
<evidence type="ECO:0000313" key="1">
    <source>
        <dbReference type="EMBL" id="JAD22861.1"/>
    </source>
</evidence>
<reference evidence="1" key="2">
    <citation type="journal article" date="2015" name="Data Brief">
        <title>Shoot transcriptome of the giant reed, Arundo donax.</title>
        <authorList>
            <person name="Barrero R.A."/>
            <person name="Guerrero F.D."/>
            <person name="Moolhuijzen P."/>
            <person name="Goolsby J.A."/>
            <person name="Tidwell J."/>
            <person name="Bellgard S.E."/>
            <person name="Bellgard M.I."/>
        </authorList>
    </citation>
    <scope>NUCLEOTIDE SEQUENCE</scope>
    <source>
        <tissue evidence="1">Shoot tissue taken approximately 20 cm above the soil surface</tissue>
    </source>
</reference>
<name>A0A0A8Y969_ARUDO</name>
<organism evidence="1">
    <name type="scientific">Arundo donax</name>
    <name type="common">Giant reed</name>
    <name type="synonym">Donax arundinaceus</name>
    <dbReference type="NCBI Taxonomy" id="35708"/>
    <lineage>
        <taxon>Eukaryota</taxon>
        <taxon>Viridiplantae</taxon>
        <taxon>Streptophyta</taxon>
        <taxon>Embryophyta</taxon>
        <taxon>Tracheophyta</taxon>
        <taxon>Spermatophyta</taxon>
        <taxon>Magnoliopsida</taxon>
        <taxon>Liliopsida</taxon>
        <taxon>Poales</taxon>
        <taxon>Poaceae</taxon>
        <taxon>PACMAD clade</taxon>
        <taxon>Arundinoideae</taxon>
        <taxon>Arundineae</taxon>
        <taxon>Arundo</taxon>
    </lineage>
</organism>
<dbReference type="EMBL" id="GBRH01275034">
    <property type="protein sequence ID" value="JAD22861.1"/>
    <property type="molecule type" value="Transcribed_RNA"/>
</dbReference>
<protein>
    <submittedName>
        <fullName evidence="1">Uncharacterized protein</fullName>
    </submittedName>
</protein>
<reference evidence="1" key="1">
    <citation type="submission" date="2014-09" db="EMBL/GenBank/DDBJ databases">
        <authorList>
            <person name="Magalhaes I.L.F."/>
            <person name="Oliveira U."/>
            <person name="Santos F.R."/>
            <person name="Vidigal T.H.D.A."/>
            <person name="Brescovit A.D."/>
            <person name="Santos A.J."/>
        </authorList>
    </citation>
    <scope>NUCLEOTIDE SEQUENCE</scope>
    <source>
        <tissue evidence="1">Shoot tissue taken approximately 20 cm above the soil surface</tissue>
    </source>
</reference>
<sequence>MVHVGGGVPPFHFGWLRLNLTWLNERGMGELPPSTWPAVIRSKGRD</sequence>
<dbReference type="AlphaFoldDB" id="A0A0A8Y969"/>
<proteinExistence type="predicted"/>